<keyword evidence="3" id="KW-1185">Reference proteome</keyword>
<protein>
    <recommendedName>
        <fullName evidence="1">N-acetyltransferase domain-containing protein</fullName>
    </recommendedName>
</protein>
<dbReference type="Pfam" id="PF13302">
    <property type="entry name" value="Acetyltransf_3"/>
    <property type="match status" value="1"/>
</dbReference>
<dbReference type="PANTHER" id="PTHR43415:SF3">
    <property type="entry name" value="GNAT-FAMILY ACETYLTRANSFERASE"/>
    <property type="match status" value="1"/>
</dbReference>
<evidence type="ECO:0000313" key="3">
    <source>
        <dbReference type="Proteomes" id="UP000660801"/>
    </source>
</evidence>
<evidence type="ECO:0000313" key="2">
    <source>
        <dbReference type="EMBL" id="GGE32517.1"/>
    </source>
</evidence>
<dbReference type="GO" id="GO:0016747">
    <property type="term" value="F:acyltransferase activity, transferring groups other than amino-acyl groups"/>
    <property type="evidence" value="ECO:0007669"/>
    <property type="project" value="InterPro"/>
</dbReference>
<dbReference type="PANTHER" id="PTHR43415">
    <property type="entry name" value="SPERMIDINE N(1)-ACETYLTRANSFERASE"/>
    <property type="match status" value="1"/>
</dbReference>
<gene>
    <name evidence="2" type="ORF">GCM10011510_12300</name>
</gene>
<proteinExistence type="predicted"/>
<feature type="domain" description="N-acetyltransferase" evidence="1">
    <location>
        <begin position="16"/>
        <end position="162"/>
    </location>
</feature>
<comment type="caution">
    <text evidence="2">The sequence shown here is derived from an EMBL/GenBank/DDBJ whole genome shotgun (WGS) entry which is preliminary data.</text>
</comment>
<dbReference type="SUPFAM" id="SSF55729">
    <property type="entry name" value="Acyl-CoA N-acyltransferases (Nat)"/>
    <property type="match status" value="1"/>
</dbReference>
<name>A0A917A971_9STRE</name>
<evidence type="ECO:0000259" key="1">
    <source>
        <dbReference type="PROSITE" id="PS51186"/>
    </source>
</evidence>
<dbReference type="Gene3D" id="3.40.630.30">
    <property type="match status" value="1"/>
</dbReference>
<organism evidence="2 3">
    <name type="scientific">Streptococcus himalayensis</name>
    <dbReference type="NCBI Taxonomy" id="1888195"/>
    <lineage>
        <taxon>Bacteria</taxon>
        <taxon>Bacillati</taxon>
        <taxon>Bacillota</taxon>
        <taxon>Bacilli</taxon>
        <taxon>Lactobacillales</taxon>
        <taxon>Streptococcaceae</taxon>
        <taxon>Streptococcus</taxon>
    </lineage>
</organism>
<dbReference type="PROSITE" id="PS51186">
    <property type="entry name" value="GNAT"/>
    <property type="match status" value="1"/>
</dbReference>
<dbReference type="AlphaFoldDB" id="A0A917A971"/>
<dbReference type="InterPro" id="IPR016181">
    <property type="entry name" value="Acyl_CoA_acyltransferase"/>
</dbReference>
<dbReference type="EMBL" id="BMJN01000019">
    <property type="protein sequence ID" value="GGE32517.1"/>
    <property type="molecule type" value="Genomic_DNA"/>
</dbReference>
<dbReference type="InterPro" id="IPR000182">
    <property type="entry name" value="GNAT_dom"/>
</dbReference>
<reference evidence="2" key="2">
    <citation type="submission" date="2020-09" db="EMBL/GenBank/DDBJ databases">
        <authorList>
            <person name="Sun Q."/>
            <person name="Zhou Y."/>
        </authorList>
    </citation>
    <scope>NUCLEOTIDE SEQUENCE</scope>
    <source>
        <strain evidence="2">CGMCC 1.15533</strain>
    </source>
</reference>
<accession>A0A917A971</accession>
<sequence length="162" mass="18568">MPSQLKIEMIEIDEKVRLRRGKPDDSEALAWYQDQEVVYLVDGVRESYSLEKLQRMYAYLDQTGELYTIEVQEETGWKAIGDVTFSQNDVPIVIGDPAYRGQGLGKKIVQALVAEAKKRGYSALHVREIYQDNVASQKCFTACGFQIQAKTEKGYSYRRDLE</sequence>
<dbReference type="Proteomes" id="UP000660801">
    <property type="component" value="Unassembled WGS sequence"/>
</dbReference>
<dbReference type="CDD" id="cd04301">
    <property type="entry name" value="NAT_SF"/>
    <property type="match status" value="1"/>
</dbReference>
<reference evidence="2" key="1">
    <citation type="journal article" date="2014" name="Int. J. Syst. Evol. Microbiol.">
        <title>Complete genome sequence of Corynebacterium casei LMG S-19264T (=DSM 44701T), isolated from a smear-ripened cheese.</title>
        <authorList>
            <consortium name="US DOE Joint Genome Institute (JGI-PGF)"/>
            <person name="Walter F."/>
            <person name="Albersmeier A."/>
            <person name="Kalinowski J."/>
            <person name="Ruckert C."/>
        </authorList>
    </citation>
    <scope>NUCLEOTIDE SEQUENCE</scope>
    <source>
        <strain evidence="2">CGMCC 1.15533</strain>
    </source>
</reference>